<name>A0A1T5BC06_9FIRM</name>
<dbReference type="Pfam" id="PF02518">
    <property type="entry name" value="HATPase_c"/>
    <property type="match status" value="1"/>
</dbReference>
<evidence type="ECO:0000256" key="1">
    <source>
        <dbReference type="ARBA" id="ARBA00000085"/>
    </source>
</evidence>
<feature type="domain" description="Histidine kinase" evidence="6">
    <location>
        <begin position="474"/>
        <end position="728"/>
    </location>
</feature>
<keyword evidence="4" id="KW-0902">Two-component regulatory system</keyword>
<dbReference type="EMBL" id="FUYN01000003">
    <property type="protein sequence ID" value="SKB44834.1"/>
    <property type="molecule type" value="Genomic_DNA"/>
</dbReference>
<dbReference type="InterPro" id="IPR005467">
    <property type="entry name" value="His_kinase_dom"/>
</dbReference>
<dbReference type="SMART" id="SM00091">
    <property type="entry name" value="PAS"/>
    <property type="match status" value="1"/>
</dbReference>
<reference evidence="9" key="1">
    <citation type="submission" date="2017-02" db="EMBL/GenBank/DDBJ databases">
        <authorList>
            <person name="Varghese N."/>
            <person name="Submissions S."/>
        </authorList>
    </citation>
    <scope>NUCLEOTIDE SEQUENCE [LARGE SCALE GENOMIC DNA]</scope>
    <source>
        <strain evidence="9">ATCC 35199</strain>
    </source>
</reference>
<dbReference type="PRINTS" id="PR00344">
    <property type="entry name" value="BCTRLSENSOR"/>
</dbReference>
<keyword evidence="3" id="KW-0808">Transferase</keyword>
<dbReference type="Gene3D" id="1.10.287.130">
    <property type="match status" value="1"/>
</dbReference>
<dbReference type="InterPro" id="IPR004358">
    <property type="entry name" value="Sig_transdc_His_kin-like_C"/>
</dbReference>
<evidence type="ECO:0000256" key="4">
    <source>
        <dbReference type="ARBA" id="ARBA00023012"/>
    </source>
</evidence>
<dbReference type="SUPFAM" id="SSF55874">
    <property type="entry name" value="ATPase domain of HSP90 chaperone/DNA topoisomerase II/histidine kinase"/>
    <property type="match status" value="1"/>
</dbReference>
<dbReference type="NCBIfam" id="TIGR00229">
    <property type="entry name" value="sensory_box"/>
    <property type="match status" value="1"/>
</dbReference>
<dbReference type="PROSITE" id="PS50109">
    <property type="entry name" value="HIS_KIN"/>
    <property type="match status" value="1"/>
</dbReference>
<dbReference type="AlphaFoldDB" id="A0A1T5BC06"/>
<dbReference type="InterPro" id="IPR036097">
    <property type="entry name" value="HisK_dim/P_sf"/>
</dbReference>
<dbReference type="Pfam" id="PF01590">
    <property type="entry name" value="GAF"/>
    <property type="match status" value="1"/>
</dbReference>
<dbReference type="OrthoDB" id="9784397at2"/>
<dbReference type="InterPro" id="IPR003594">
    <property type="entry name" value="HATPase_dom"/>
</dbReference>
<feature type="coiled-coil region" evidence="5">
    <location>
        <begin position="431"/>
        <end position="465"/>
    </location>
</feature>
<dbReference type="SUPFAM" id="SSF47384">
    <property type="entry name" value="Homodimeric domain of signal transducing histidine kinase"/>
    <property type="match status" value="1"/>
</dbReference>
<dbReference type="SMART" id="SM00387">
    <property type="entry name" value="HATPase_c"/>
    <property type="match status" value="1"/>
</dbReference>
<feature type="domain" description="PAS" evidence="7">
    <location>
        <begin position="313"/>
        <end position="360"/>
    </location>
</feature>
<evidence type="ECO:0000259" key="7">
    <source>
        <dbReference type="PROSITE" id="PS50112"/>
    </source>
</evidence>
<dbReference type="Gene3D" id="3.30.565.10">
    <property type="entry name" value="Histidine kinase-like ATPase, C-terminal domain"/>
    <property type="match status" value="1"/>
</dbReference>
<dbReference type="CDD" id="cd00130">
    <property type="entry name" value="PAS"/>
    <property type="match status" value="1"/>
</dbReference>
<gene>
    <name evidence="8" type="ORF">SAMN02745120_1520</name>
</gene>
<evidence type="ECO:0000259" key="6">
    <source>
        <dbReference type="PROSITE" id="PS50109"/>
    </source>
</evidence>
<organism evidence="8 9">
    <name type="scientific">Acetoanaerobium noterae</name>
    <dbReference type="NCBI Taxonomy" id="745369"/>
    <lineage>
        <taxon>Bacteria</taxon>
        <taxon>Bacillati</taxon>
        <taxon>Bacillota</taxon>
        <taxon>Clostridia</taxon>
        <taxon>Peptostreptococcales</taxon>
        <taxon>Filifactoraceae</taxon>
        <taxon>Acetoanaerobium</taxon>
    </lineage>
</organism>
<dbReference type="PANTHER" id="PTHR43065">
    <property type="entry name" value="SENSOR HISTIDINE KINASE"/>
    <property type="match status" value="1"/>
</dbReference>
<keyword evidence="9" id="KW-1185">Reference proteome</keyword>
<evidence type="ECO:0000256" key="5">
    <source>
        <dbReference type="SAM" id="Coils"/>
    </source>
</evidence>
<evidence type="ECO:0000256" key="3">
    <source>
        <dbReference type="ARBA" id="ARBA00022777"/>
    </source>
</evidence>
<dbReference type="PROSITE" id="PS50112">
    <property type="entry name" value="PAS"/>
    <property type="match status" value="1"/>
</dbReference>
<keyword evidence="3" id="KW-0418">Kinase</keyword>
<dbReference type="Gene3D" id="3.30.450.20">
    <property type="entry name" value="PAS domain"/>
    <property type="match status" value="1"/>
</dbReference>
<evidence type="ECO:0000256" key="2">
    <source>
        <dbReference type="ARBA" id="ARBA00012438"/>
    </source>
</evidence>
<evidence type="ECO:0000313" key="8">
    <source>
        <dbReference type="EMBL" id="SKB44834.1"/>
    </source>
</evidence>
<dbReference type="SUPFAM" id="SSF55785">
    <property type="entry name" value="PYP-like sensor domain (PAS domain)"/>
    <property type="match status" value="1"/>
</dbReference>
<dbReference type="Pfam" id="PF13426">
    <property type="entry name" value="PAS_9"/>
    <property type="match status" value="1"/>
</dbReference>
<evidence type="ECO:0000313" key="9">
    <source>
        <dbReference type="Proteomes" id="UP000243406"/>
    </source>
</evidence>
<dbReference type="SUPFAM" id="SSF55781">
    <property type="entry name" value="GAF domain-like"/>
    <property type="match status" value="1"/>
</dbReference>
<sequence>MSFLDNIISKNNSGDDFVKYKDIVLNLDVCLLMLKNGEIEYINPAGEALISRINGCSKEDYDCEICEKQINLLLEQGIGALSNSMRQRYSYITAINGQRTVFYIKIEIYKLQMDETRLMVRFEDYTDQYLAEEYMKSVNKTNSMISKISSRFLGNYDKDKAVNEALRDVGMLTGADRVYVFELLKENTIIDNTYEWCNKEIDSLMEKRKQLNFEDYTWWIKEINAHEKVWIMRDCKDYDCSLNDINILNLYNITSLFVFPIKSQNEIVGFIGADNISQSCEMNNEINKILTLVARLVGNSIDSFKDKEAIIESEKRFRQLFHNINSAIFIHKLEDNKVNPYFLMVNEHACNILGYSQSEFSSLTLHDLIEGNIYEDIINEINDNSHKKNMTFEVNLKTKDNALILGEMTVTNTLLNNEEIVLIAVKDISNRRIYEKKLEDRNKELKDALVQLKEIQNQMIHQEKMAGIGQLAAGIAHEINNPLGYVMSNFDTLKKYIEIYDSAIEKFLKCSCNDKNLIKDNGADSNEGASNSTLIRRLNLIKEDMPDLIHDSKHGLDRIHKIITGLRLFSRSDESDTIEDYDLNEGIESTLLVANNEIKYYANVIKKLGKISSIKVIPVEINQVLLNLIVNAVHAIKEKSPDTQGDIIITTFEEEDFVCCSIEDTGIGIKEEIVSEIFNPFFTTKPVGQGTGLGLSISYEIIKNKHKGDLIVESTPNKGSKFTIKLPK</sequence>
<dbReference type="InterPro" id="IPR035965">
    <property type="entry name" value="PAS-like_dom_sf"/>
</dbReference>
<dbReference type="RefSeq" id="WP_079589397.1">
    <property type="nucleotide sequence ID" value="NZ_FUYN01000003.1"/>
</dbReference>
<dbReference type="InterPro" id="IPR000014">
    <property type="entry name" value="PAS"/>
</dbReference>
<keyword evidence="5" id="KW-0175">Coiled coil</keyword>
<proteinExistence type="predicted"/>
<dbReference type="InterPro" id="IPR029016">
    <property type="entry name" value="GAF-like_dom_sf"/>
</dbReference>
<dbReference type="PANTHER" id="PTHR43065:SF50">
    <property type="entry name" value="HISTIDINE KINASE"/>
    <property type="match status" value="1"/>
</dbReference>
<dbReference type="InterPro" id="IPR036890">
    <property type="entry name" value="HATPase_C_sf"/>
</dbReference>
<dbReference type="Proteomes" id="UP000243406">
    <property type="component" value="Unassembled WGS sequence"/>
</dbReference>
<dbReference type="EC" id="2.7.13.3" evidence="2"/>
<dbReference type="Gene3D" id="3.30.450.40">
    <property type="match status" value="1"/>
</dbReference>
<comment type="catalytic activity">
    <reaction evidence="1">
        <text>ATP + protein L-histidine = ADP + protein N-phospho-L-histidine.</text>
        <dbReference type="EC" id="2.7.13.3"/>
    </reaction>
</comment>
<accession>A0A1T5BC06</accession>
<dbReference type="GO" id="GO:0000155">
    <property type="term" value="F:phosphorelay sensor kinase activity"/>
    <property type="evidence" value="ECO:0007669"/>
    <property type="project" value="InterPro"/>
</dbReference>
<dbReference type="InterPro" id="IPR003018">
    <property type="entry name" value="GAF"/>
</dbReference>
<protein>
    <recommendedName>
        <fullName evidence="2">histidine kinase</fullName>
        <ecNumber evidence="2">2.7.13.3</ecNumber>
    </recommendedName>
</protein>